<evidence type="ECO:0000256" key="3">
    <source>
        <dbReference type="ARBA" id="ARBA00023098"/>
    </source>
</evidence>
<sequence>MVSFNEFSTVPTLLRNVVKNIHQPEDTFLIHKKGANWEEISFKETLAKADAVASFFLEKGIVKGDRLGLMMENSPEYVYYDQGIQQIGVINVSIYPTLSEQEVAYIINDSGIKAILVGNPFLFRKVLKVADNCQELKYIIPAFPDFGKIAIPEGLNIEVIDYNNILNRPVSAEETAEIDKRRTEVLPQDVSSLIYTSGTTGTPKGVMLTHYNFVKNVEVCLQQIPVIDETETFLSFLPLSHVFERTATYHVCCAQGCKIAFAQSLELLAKNMGEVRPTVMSCVPRLLERIHDKAIKSGTSAGGMKAKIFTWALEVGNSCRVAKEAGKNPGLILGAKKGIAEKLVFSKIKEKTGGRLKFMISGGAALPKNVGEFFGDLGIKILEGFGLTETSPVMSVTEYHRQVYGTVGRVIPGIEIGIQNVDTKQIINIQTHDTFNESFECEEGEIIVRGHCVMKGYFNKPAETAEAIDKDKWFHTGDIGRFYKGNLQITDRLKNMIVNAYGKNVYPTPVENIYLKSPKIEQLFLIGDKREYITAIIIPNKETLQETFNLKEEFFQQEGDFIEEKEIYDWIEKDIKKISNELAKFERIKHFKIKRNPFSIDEGEITPTMKVKRRIVEKKYAPAIAEMYAKDSAEVE</sequence>
<keyword evidence="3" id="KW-0443">Lipid metabolism</keyword>
<dbReference type="Gene3D" id="3.40.50.12780">
    <property type="entry name" value="N-terminal domain of ligase-like"/>
    <property type="match status" value="1"/>
</dbReference>
<gene>
    <name evidence="5" type="ORF">SAMN06297358_0080</name>
</gene>
<dbReference type="EMBL" id="OCMT01000001">
    <property type="protein sequence ID" value="SOD11300.1"/>
    <property type="molecule type" value="Genomic_DNA"/>
</dbReference>
<evidence type="ECO:0000256" key="1">
    <source>
        <dbReference type="ARBA" id="ARBA00022598"/>
    </source>
</evidence>
<protein>
    <submittedName>
        <fullName evidence="5">Long-chain acyl-CoA synthetase</fullName>
    </submittedName>
</protein>
<dbReference type="AlphaFoldDB" id="A0A285ZNV4"/>
<dbReference type="PROSITE" id="PS00455">
    <property type="entry name" value="AMP_BINDING"/>
    <property type="match status" value="1"/>
</dbReference>
<feature type="domain" description="AMP-dependent synthetase/ligase" evidence="4">
    <location>
        <begin position="23"/>
        <end position="458"/>
    </location>
</feature>
<dbReference type="Pfam" id="PF23562">
    <property type="entry name" value="AMP-binding_C_3"/>
    <property type="match status" value="1"/>
</dbReference>
<keyword evidence="2" id="KW-0276">Fatty acid metabolism</keyword>
<dbReference type="InterPro" id="IPR020845">
    <property type="entry name" value="AMP-binding_CS"/>
</dbReference>
<proteinExistence type="predicted"/>
<keyword evidence="6" id="KW-1185">Reference proteome</keyword>
<evidence type="ECO:0000259" key="4">
    <source>
        <dbReference type="Pfam" id="PF00501"/>
    </source>
</evidence>
<dbReference type="Proteomes" id="UP000219281">
    <property type="component" value="Unassembled WGS sequence"/>
</dbReference>
<reference evidence="6" key="1">
    <citation type="submission" date="2017-09" db="EMBL/GenBank/DDBJ databases">
        <authorList>
            <person name="Varghese N."/>
            <person name="Submissions S."/>
        </authorList>
    </citation>
    <scope>NUCLEOTIDE SEQUENCE [LARGE SCALE GENOMIC DNA]</scope>
    <source>
        <strain evidence="6">CGMCC 1.12803</strain>
    </source>
</reference>
<dbReference type="PANTHER" id="PTHR43272:SF32">
    <property type="entry name" value="AMP-DEPENDENT SYNTHETASE_LIGASE DOMAIN-CONTAINING PROTEIN"/>
    <property type="match status" value="1"/>
</dbReference>
<keyword evidence="1" id="KW-0436">Ligase</keyword>
<evidence type="ECO:0000313" key="6">
    <source>
        <dbReference type="Proteomes" id="UP000219281"/>
    </source>
</evidence>
<dbReference type="PANTHER" id="PTHR43272">
    <property type="entry name" value="LONG-CHAIN-FATTY-ACID--COA LIGASE"/>
    <property type="match status" value="1"/>
</dbReference>
<organism evidence="5 6">
    <name type="scientific">Pedobacter xixiisoli</name>
    <dbReference type="NCBI Taxonomy" id="1476464"/>
    <lineage>
        <taxon>Bacteria</taxon>
        <taxon>Pseudomonadati</taxon>
        <taxon>Bacteroidota</taxon>
        <taxon>Sphingobacteriia</taxon>
        <taxon>Sphingobacteriales</taxon>
        <taxon>Sphingobacteriaceae</taxon>
        <taxon>Pedobacter</taxon>
    </lineage>
</organism>
<dbReference type="SUPFAM" id="SSF56801">
    <property type="entry name" value="Acetyl-CoA synthetase-like"/>
    <property type="match status" value="1"/>
</dbReference>
<name>A0A285ZNV4_9SPHI</name>
<dbReference type="Pfam" id="PF00501">
    <property type="entry name" value="AMP-binding"/>
    <property type="match status" value="1"/>
</dbReference>
<dbReference type="GO" id="GO:0016020">
    <property type="term" value="C:membrane"/>
    <property type="evidence" value="ECO:0007669"/>
    <property type="project" value="TreeGrafter"/>
</dbReference>
<dbReference type="OrthoDB" id="9803968at2"/>
<accession>A0A285ZNV4</accession>
<dbReference type="InterPro" id="IPR042099">
    <property type="entry name" value="ANL_N_sf"/>
</dbReference>
<dbReference type="RefSeq" id="WP_097127394.1">
    <property type="nucleotide sequence ID" value="NZ_OCMT01000001.1"/>
</dbReference>
<evidence type="ECO:0000256" key="2">
    <source>
        <dbReference type="ARBA" id="ARBA00022832"/>
    </source>
</evidence>
<dbReference type="CDD" id="cd05907">
    <property type="entry name" value="VL_LC_FACS_like"/>
    <property type="match status" value="1"/>
</dbReference>
<dbReference type="GO" id="GO:0004467">
    <property type="term" value="F:long-chain fatty acid-CoA ligase activity"/>
    <property type="evidence" value="ECO:0007669"/>
    <property type="project" value="TreeGrafter"/>
</dbReference>
<evidence type="ECO:0000313" key="5">
    <source>
        <dbReference type="EMBL" id="SOD11300.1"/>
    </source>
</evidence>
<dbReference type="InterPro" id="IPR000873">
    <property type="entry name" value="AMP-dep_synth/lig_dom"/>
</dbReference>